<gene>
    <name evidence="1" type="ORF">C800_01149</name>
</gene>
<organism evidence="1 2">
    <name type="scientific">Phocaeicola vulgatus dnLKV7</name>
    <dbReference type="NCBI Taxonomy" id="1235786"/>
    <lineage>
        <taxon>Bacteria</taxon>
        <taxon>Pseudomonadati</taxon>
        <taxon>Bacteroidota</taxon>
        <taxon>Bacteroidia</taxon>
        <taxon>Bacteroidales</taxon>
        <taxon>Bacteroidaceae</taxon>
        <taxon>Phocaeicola</taxon>
    </lineage>
</organism>
<dbReference type="Proteomes" id="UP000014151">
    <property type="component" value="Unassembled WGS sequence"/>
</dbReference>
<evidence type="ECO:0000313" key="1">
    <source>
        <dbReference type="EMBL" id="EOS04659.1"/>
    </source>
</evidence>
<dbReference type="HOGENOM" id="CLU_2393832_0_0_10"/>
<proteinExistence type="predicted"/>
<comment type="caution">
    <text evidence="1">The sequence shown here is derived from an EMBL/GenBank/DDBJ whole genome shotgun (WGS) entry which is preliminary data.</text>
</comment>
<accession>R9HL74</accession>
<sequence length="93" mass="10589">MLEGVGRCLTNSVFILLGERGYKLGVWYLVQHFGDWGYKVHSSPYILSHYKIKSGSSFLSFASCFLPTNPLDNDFIRACISLTPLKLFSLYFL</sequence>
<dbReference type="EMBL" id="ASSN01000008">
    <property type="protein sequence ID" value="EOS04659.1"/>
    <property type="molecule type" value="Genomic_DNA"/>
</dbReference>
<protein>
    <submittedName>
        <fullName evidence="1">Uncharacterized protein</fullName>
    </submittedName>
</protein>
<name>R9HL74_PHOVU</name>
<dbReference type="AlphaFoldDB" id="R9HL74"/>
<evidence type="ECO:0000313" key="2">
    <source>
        <dbReference type="Proteomes" id="UP000014151"/>
    </source>
</evidence>
<reference evidence="1 2" key="1">
    <citation type="submission" date="2013-04" db="EMBL/GenBank/DDBJ databases">
        <title>The Genome Sequence of Bacteroides vulgatus dnLKV7.</title>
        <authorList>
            <consortium name="The Broad Institute Genomics Platform"/>
            <consortium name="The Broad Institute Genome Sequencing Center for Infectious Disease"/>
            <person name="Earl A."/>
            <person name="Xavier R."/>
            <person name="Kuhn K."/>
            <person name="Stappenbeck T."/>
            <person name="Walker B."/>
            <person name="Young S."/>
            <person name="Zeng Q."/>
            <person name="Gargeya S."/>
            <person name="Fitzgerald M."/>
            <person name="Haas B."/>
            <person name="Abouelleil A."/>
            <person name="Allen A.W."/>
            <person name="Alvarado L."/>
            <person name="Arachchi H.M."/>
            <person name="Berlin A.M."/>
            <person name="Chapman S.B."/>
            <person name="Gainer-Dewar J."/>
            <person name="Goldberg J."/>
            <person name="Griggs A."/>
            <person name="Gujja S."/>
            <person name="Hansen M."/>
            <person name="Howarth C."/>
            <person name="Imamovic A."/>
            <person name="Ireland A."/>
            <person name="Larimer J."/>
            <person name="McCowan C."/>
            <person name="Murphy C."/>
            <person name="Pearson M."/>
            <person name="Poon T.W."/>
            <person name="Priest M."/>
            <person name="Roberts A."/>
            <person name="Saif S."/>
            <person name="Shea T."/>
            <person name="Sisk P."/>
            <person name="Sykes S."/>
            <person name="Wortman J."/>
            <person name="Nusbaum C."/>
            <person name="Birren B."/>
        </authorList>
    </citation>
    <scope>NUCLEOTIDE SEQUENCE [LARGE SCALE GENOMIC DNA]</scope>
    <source>
        <strain evidence="2">dnLKV7</strain>
    </source>
</reference>